<protein>
    <recommendedName>
        <fullName evidence="5">Pentapeptide repeat-containing protein</fullName>
    </recommendedName>
</protein>
<evidence type="ECO:0000313" key="2">
    <source>
        <dbReference type="EMBL" id="EAK0228706.1"/>
    </source>
</evidence>
<gene>
    <name evidence="3" type="ORF">B6886_06080</name>
    <name evidence="4" type="ORF">E7M96_06765</name>
    <name evidence="2" type="ORF">RR91_09230</name>
</gene>
<feature type="transmembrane region" description="Helical" evidence="1">
    <location>
        <begin position="572"/>
        <end position="590"/>
    </location>
</feature>
<dbReference type="InterPro" id="IPR001646">
    <property type="entry name" value="5peptide_repeat"/>
</dbReference>
<proteinExistence type="predicted"/>
<dbReference type="RefSeq" id="WP_057035336.1">
    <property type="nucleotide sequence ID" value="NZ_CAXRVZ010000001.1"/>
</dbReference>
<keyword evidence="1" id="KW-0472">Membrane</keyword>
<keyword evidence="1" id="KW-0812">Transmembrane</keyword>
<feature type="transmembrane region" description="Helical" evidence="1">
    <location>
        <begin position="474"/>
        <end position="496"/>
    </location>
</feature>
<accession>A0A5Y7JHQ3</accession>
<name>A0A5Y7JHQ3_CAMJU</name>
<reference evidence="3" key="1">
    <citation type="submission" date="2018-05" db="EMBL/GenBank/DDBJ databases">
        <authorList>
            <consortium name="NARMS: The National Antimicrobial Resistance Monitoring System"/>
        </authorList>
    </citation>
    <scope>NUCLEOTIDE SEQUENCE</scope>
    <source>
        <strain evidence="3">CVM N62555</strain>
    </source>
</reference>
<evidence type="ECO:0000313" key="4">
    <source>
        <dbReference type="EMBL" id="EAK8320252.1"/>
    </source>
</evidence>
<reference evidence="4" key="3">
    <citation type="submission" date="2019-04" db="EMBL/GenBank/DDBJ databases">
        <authorList>
            <person name="Ashton P.M."/>
            <person name="Dallman T."/>
            <person name="Nair S."/>
            <person name="De Pinna E."/>
            <person name="Peters T."/>
            <person name="Grant K."/>
        </authorList>
    </citation>
    <scope>NUCLEOTIDE SEQUENCE</scope>
    <source>
        <strain evidence="4">OXC2273</strain>
    </source>
</reference>
<comment type="caution">
    <text evidence="3">The sequence shown here is derived from an EMBL/GenBank/DDBJ whole genome shotgun (WGS) entry which is preliminary data.</text>
</comment>
<dbReference type="Pfam" id="PF13576">
    <property type="entry name" value="Pentapeptide_3"/>
    <property type="match status" value="1"/>
</dbReference>
<evidence type="ECO:0000313" key="3">
    <source>
        <dbReference type="EMBL" id="EAK5266920.1"/>
    </source>
</evidence>
<evidence type="ECO:0008006" key="5">
    <source>
        <dbReference type="Google" id="ProtNLM"/>
    </source>
</evidence>
<dbReference type="AlphaFoldDB" id="A0A5Y7JHQ3"/>
<feature type="transmembrane region" description="Helical" evidence="1">
    <location>
        <begin position="529"/>
        <end position="552"/>
    </location>
</feature>
<feature type="transmembrane region" description="Helical" evidence="1">
    <location>
        <begin position="368"/>
        <end position="388"/>
    </location>
</feature>
<dbReference type="EMBL" id="AACCSB010000014">
    <property type="protein sequence ID" value="EAK0228706.1"/>
    <property type="molecule type" value="Genomic_DNA"/>
</dbReference>
<dbReference type="EMBL" id="AACGZD010000011">
    <property type="protein sequence ID" value="EAK5266920.1"/>
    <property type="molecule type" value="Genomic_DNA"/>
</dbReference>
<feature type="transmembrane region" description="Helical" evidence="1">
    <location>
        <begin position="502"/>
        <end position="522"/>
    </location>
</feature>
<reference evidence="2" key="2">
    <citation type="submission" date="2018-05" db="EMBL/GenBank/DDBJ databases">
        <authorList>
            <consortium name="PulseNet: The National Subtyping Network for Foodborne Disease Surveillance"/>
            <person name="Tarr C.L."/>
            <person name="Trees E."/>
            <person name="Katz L.S."/>
            <person name="Carleton-Romer H.A."/>
            <person name="Stroika S."/>
            <person name="Kucerova Z."/>
            <person name="Roache K.F."/>
            <person name="Sabol A.L."/>
            <person name="Besser J."/>
            <person name="Gerner-Smidt P."/>
        </authorList>
    </citation>
    <scope>NUCLEOTIDE SEQUENCE</scope>
    <source>
        <strain evidence="2">PNUSAC000019</strain>
    </source>
</reference>
<feature type="transmembrane region" description="Helical" evidence="1">
    <location>
        <begin position="433"/>
        <end position="453"/>
    </location>
</feature>
<dbReference type="EMBL" id="AACJNO010000007">
    <property type="protein sequence ID" value="EAK8320252.1"/>
    <property type="molecule type" value="Genomic_DNA"/>
</dbReference>
<keyword evidence="1" id="KW-1133">Transmembrane helix</keyword>
<sequence length="602" mass="71498">MKELTKEQRQIIENKIKQEVENFNTFLDRQYCIDKIYKTIINRIKSHYDIGFDFLTIIEKNITEIDKISYEVIAIEEIKQILNIEDNIRYISGVFYIFGLSRTNLKTQVHGVVDILSLFETYPLVFDHCIFTQRIGYFNQITNIKKISFLNCEFEEQIYLNFQECLDIFQMDNCVFEDRVTIKGKFNDNVYFNNSIFKDYANFHTCEFEKTANFYGVRFEKTPNFSQVIFKGNLNAINAKLNFTFDDLQQRIKQECTSYESQRTTKKAGVIPNLYQEKSLDKFANDFRDSFRTFKNALIKDNNLLDASNFHKYELYCKEIELKQNWDKKGENVKNTTDLEKNVSRIRDFVDFLLLGFYRKLCDHHTDFLKVFNNLILLISLYILFIFVGSFEFDLEKKSIQNLNKTSDMFSYLTKVKEVIINFSFMQQYYNHILISFVAVCFICLIVIFYKIFKNIKLDFIIIKNIIFKDIIKSILILCVYLLFLLIILIYINIYIPKNQNNLNILSNIGIFFTFCIFYLWMVCLNTLFLRYIFICISYIIVIISMGANITILNPFIGKLINDKIFSNDPLFIYLTFAYTILIFLVLFSLQKTARKNSIVPS</sequence>
<organism evidence="3">
    <name type="scientific">Campylobacter jejuni</name>
    <dbReference type="NCBI Taxonomy" id="197"/>
    <lineage>
        <taxon>Bacteria</taxon>
        <taxon>Pseudomonadati</taxon>
        <taxon>Campylobacterota</taxon>
        <taxon>Epsilonproteobacteria</taxon>
        <taxon>Campylobacterales</taxon>
        <taxon>Campylobacteraceae</taxon>
        <taxon>Campylobacter</taxon>
    </lineage>
</organism>
<evidence type="ECO:0000256" key="1">
    <source>
        <dbReference type="SAM" id="Phobius"/>
    </source>
</evidence>